<dbReference type="InterPro" id="IPR050141">
    <property type="entry name" value="GCL_type2/YbdK_subfam"/>
</dbReference>
<accession>A0A0H1R8P3</accession>
<dbReference type="GO" id="GO:0004357">
    <property type="term" value="F:glutamate-cysteine ligase activity"/>
    <property type="evidence" value="ECO:0007669"/>
    <property type="project" value="UniProtKB-EC"/>
</dbReference>
<dbReference type="HAMAP" id="MF_01609">
    <property type="entry name" value="Glu_cys_ligase_2"/>
    <property type="match status" value="1"/>
</dbReference>
<comment type="similarity">
    <text evidence="4">Belongs to the glutamate--cysteine ligase type 2 family. YbdK subfamily.</text>
</comment>
<name>A0A0H1R8P3_9HYPH</name>
<dbReference type="PANTHER" id="PTHR36510">
    <property type="entry name" value="GLUTAMATE--CYSTEINE LIGASE 2-RELATED"/>
    <property type="match status" value="1"/>
</dbReference>
<keyword evidence="3 4" id="KW-0067">ATP-binding</keyword>
<dbReference type="EMBL" id="LCYG01000053">
    <property type="protein sequence ID" value="KLK91600.1"/>
    <property type="molecule type" value="Genomic_DNA"/>
</dbReference>
<evidence type="ECO:0000256" key="3">
    <source>
        <dbReference type="ARBA" id="ARBA00022840"/>
    </source>
</evidence>
<dbReference type="Proteomes" id="UP000035489">
    <property type="component" value="Unassembled WGS sequence"/>
</dbReference>
<dbReference type="STRING" id="1225564.AA309_19630"/>
<dbReference type="GO" id="GO:0042398">
    <property type="term" value="P:modified amino acid biosynthetic process"/>
    <property type="evidence" value="ECO:0007669"/>
    <property type="project" value="InterPro"/>
</dbReference>
<evidence type="ECO:0000256" key="4">
    <source>
        <dbReference type="HAMAP-Rule" id="MF_01609"/>
    </source>
</evidence>
<dbReference type="Gene3D" id="3.30.590.20">
    <property type="match status" value="1"/>
</dbReference>
<reference evidence="5 6" key="1">
    <citation type="submission" date="2015-05" db="EMBL/GenBank/DDBJ databases">
        <title>Draft genome sequence of Microvirga vignae strain BR3299, a novel nitrogen fixing bacteria isolated from Brazil semi-aired region.</title>
        <authorList>
            <person name="Zilli J.E."/>
            <person name="Passos S.R."/>
            <person name="Leite J."/>
            <person name="Baldani J.I."/>
            <person name="Xavier G.R."/>
            <person name="Rumjaneck N.G."/>
            <person name="Simoes-Araujo J.L."/>
        </authorList>
    </citation>
    <scope>NUCLEOTIDE SEQUENCE [LARGE SCALE GENOMIC DNA]</scope>
    <source>
        <strain evidence="5 6">BR3299</strain>
    </source>
</reference>
<organism evidence="5 6">
    <name type="scientific">Microvirga vignae</name>
    <dbReference type="NCBI Taxonomy" id="1225564"/>
    <lineage>
        <taxon>Bacteria</taxon>
        <taxon>Pseudomonadati</taxon>
        <taxon>Pseudomonadota</taxon>
        <taxon>Alphaproteobacteria</taxon>
        <taxon>Hyphomicrobiales</taxon>
        <taxon>Methylobacteriaceae</taxon>
        <taxon>Microvirga</taxon>
    </lineage>
</organism>
<dbReference type="AlphaFoldDB" id="A0A0H1R8P3"/>
<gene>
    <name evidence="5" type="ORF">AA309_19630</name>
</gene>
<protein>
    <recommendedName>
        <fullName evidence="4">Putative glutamate--cysteine ligase 2</fullName>
        <ecNumber evidence="4">6.3.2.2</ecNumber>
    </recommendedName>
    <alternativeName>
        <fullName evidence="4">Gamma-glutamylcysteine synthetase 2</fullName>
        <shortName evidence="4">GCS 2</shortName>
        <shortName evidence="4">Gamma-GCS 2</shortName>
    </alternativeName>
</protein>
<dbReference type="PATRIC" id="fig|1225564.3.peg.5229"/>
<dbReference type="GO" id="GO:0005524">
    <property type="term" value="F:ATP binding"/>
    <property type="evidence" value="ECO:0007669"/>
    <property type="project" value="UniProtKB-KW"/>
</dbReference>
<comment type="catalytic activity">
    <reaction evidence="4">
        <text>L-cysteine + L-glutamate + ATP = gamma-L-glutamyl-L-cysteine + ADP + phosphate + H(+)</text>
        <dbReference type="Rhea" id="RHEA:13285"/>
        <dbReference type="ChEBI" id="CHEBI:15378"/>
        <dbReference type="ChEBI" id="CHEBI:29985"/>
        <dbReference type="ChEBI" id="CHEBI:30616"/>
        <dbReference type="ChEBI" id="CHEBI:35235"/>
        <dbReference type="ChEBI" id="CHEBI:43474"/>
        <dbReference type="ChEBI" id="CHEBI:58173"/>
        <dbReference type="ChEBI" id="CHEBI:456216"/>
        <dbReference type="EC" id="6.3.2.2"/>
    </reaction>
</comment>
<keyword evidence="1 4" id="KW-0436">Ligase</keyword>
<comment type="function">
    <text evidence="4">ATP-dependent carboxylate-amine ligase which exhibits weak glutamate--cysteine ligase activity.</text>
</comment>
<proteinExistence type="inferred from homology"/>
<evidence type="ECO:0000313" key="5">
    <source>
        <dbReference type="EMBL" id="KLK91600.1"/>
    </source>
</evidence>
<dbReference type="OrthoDB" id="9769628at2"/>
<keyword evidence="2 4" id="KW-0547">Nucleotide-binding</keyword>
<sequence length="380" mass="42689">MSWDFKFGIEEEYFVNDATKRDVAKSRIREFFASCREQLSDGIHPEMLEPQIEIATKPMVDFAEARSQLSGLRSSVGAIARDYNLSIMASGTHPLAVWSRVRANNAQPRYGKVMHDLQMLGSRTILCGMHVHVEVPDLAARVDIMNRIQPYLPLLLALSTSSPFWQAQRTGLLGYRLAAYRELPRTGLPDLFENAEDYQRYIDTLVAARAIENSSYVWWVIRPSLKHPTLELRVADSCTRVDDTIAIAALYRCLVRRLSLDPTLNAGQTGASRAINDENSWRAMRYGIHGSFVDEETRSAKPVRGMLDDILDMIADDAKELGCEREVDLARWIVARGTSADRQLTLYTEALGRGLSSRDALAGVVDWLSAETTGDLVVRH</sequence>
<evidence type="ECO:0000256" key="1">
    <source>
        <dbReference type="ARBA" id="ARBA00022598"/>
    </source>
</evidence>
<dbReference type="RefSeq" id="WP_047190699.1">
    <property type="nucleotide sequence ID" value="NZ_LCYG01000053.1"/>
</dbReference>
<dbReference type="InterPro" id="IPR011793">
    <property type="entry name" value="YbdK"/>
</dbReference>
<evidence type="ECO:0000313" key="6">
    <source>
        <dbReference type="Proteomes" id="UP000035489"/>
    </source>
</evidence>
<dbReference type="NCBIfam" id="NF010039">
    <property type="entry name" value="PRK13515.1"/>
    <property type="match status" value="1"/>
</dbReference>
<dbReference type="InterPro" id="IPR006336">
    <property type="entry name" value="GCS2"/>
</dbReference>
<dbReference type="EC" id="6.3.2.2" evidence="4"/>
<dbReference type="PANTHER" id="PTHR36510:SF1">
    <property type="entry name" value="GLUTAMATE--CYSTEINE LIGASE 2-RELATED"/>
    <property type="match status" value="1"/>
</dbReference>
<keyword evidence="6" id="KW-1185">Reference proteome</keyword>
<dbReference type="InterPro" id="IPR014746">
    <property type="entry name" value="Gln_synth/guanido_kin_cat_dom"/>
</dbReference>
<dbReference type="Pfam" id="PF04107">
    <property type="entry name" value="GCS2"/>
    <property type="match status" value="1"/>
</dbReference>
<dbReference type="SUPFAM" id="SSF55931">
    <property type="entry name" value="Glutamine synthetase/guanido kinase"/>
    <property type="match status" value="1"/>
</dbReference>
<comment type="caution">
    <text evidence="5">The sequence shown here is derived from an EMBL/GenBank/DDBJ whole genome shotgun (WGS) entry which is preliminary data.</text>
</comment>
<dbReference type="NCBIfam" id="TIGR02050">
    <property type="entry name" value="gshA_cyan_rel"/>
    <property type="match status" value="1"/>
</dbReference>
<evidence type="ECO:0000256" key="2">
    <source>
        <dbReference type="ARBA" id="ARBA00022741"/>
    </source>
</evidence>